<reference evidence="2 3" key="1">
    <citation type="submission" date="2020-07" db="EMBL/GenBank/DDBJ databases">
        <title>Complete genome sequence for Sandaracinobacter sp. M6.</title>
        <authorList>
            <person name="Tang Y."/>
            <person name="Liu Q."/>
            <person name="Guo Z."/>
            <person name="Lei P."/>
            <person name="Huang B."/>
        </authorList>
    </citation>
    <scope>NUCLEOTIDE SEQUENCE [LARGE SCALE GENOMIC DNA]</scope>
    <source>
        <strain evidence="2 3">M6</strain>
    </source>
</reference>
<evidence type="ECO:0000259" key="1">
    <source>
        <dbReference type="Pfam" id="PF09413"/>
    </source>
</evidence>
<dbReference type="SUPFAM" id="SSF54913">
    <property type="entry name" value="GlnB-like"/>
    <property type="match status" value="1"/>
</dbReference>
<dbReference type="InterPro" id="IPR011322">
    <property type="entry name" value="N-reg_PII-like_a/b"/>
</dbReference>
<dbReference type="Pfam" id="PF09413">
    <property type="entry name" value="DUF2007"/>
    <property type="match status" value="1"/>
</dbReference>
<proteinExistence type="predicted"/>
<evidence type="ECO:0000313" key="3">
    <source>
        <dbReference type="Proteomes" id="UP000515292"/>
    </source>
</evidence>
<accession>A0A7G5IJG2</accession>
<dbReference type="RefSeq" id="WP_182297327.1">
    <property type="nucleotide sequence ID" value="NZ_CP059851.1"/>
</dbReference>
<dbReference type="Proteomes" id="UP000515292">
    <property type="component" value="Chromosome"/>
</dbReference>
<dbReference type="EMBL" id="CP059851">
    <property type="protein sequence ID" value="QMW23504.1"/>
    <property type="molecule type" value="Genomic_DNA"/>
</dbReference>
<sequence length="72" mass="7622">MALVELETLYDVALAEIMRSALEADGIPAMLFESNFGSLIGGGFPGIRLMVLEDDVAAARRALDLPAIQASN</sequence>
<dbReference type="Gene3D" id="3.30.70.790">
    <property type="entry name" value="UreE, C-terminal domain"/>
    <property type="match status" value="1"/>
</dbReference>
<organism evidence="2 3">
    <name type="scientific">Sandaracinobacteroides saxicola</name>
    <dbReference type="NCBI Taxonomy" id="2759707"/>
    <lineage>
        <taxon>Bacteria</taxon>
        <taxon>Pseudomonadati</taxon>
        <taxon>Pseudomonadota</taxon>
        <taxon>Alphaproteobacteria</taxon>
        <taxon>Sphingomonadales</taxon>
        <taxon>Sphingosinicellaceae</taxon>
        <taxon>Sandaracinobacteroides</taxon>
    </lineage>
</organism>
<feature type="domain" description="DUF2007" evidence="1">
    <location>
        <begin position="5"/>
        <end position="63"/>
    </location>
</feature>
<dbReference type="AlphaFoldDB" id="A0A7G5IJG2"/>
<keyword evidence="3" id="KW-1185">Reference proteome</keyword>
<gene>
    <name evidence="2" type="ORF">H3309_03105</name>
</gene>
<dbReference type="KEGG" id="sand:H3309_03105"/>
<name>A0A7G5IJG2_9SPHN</name>
<dbReference type="InterPro" id="IPR018551">
    <property type="entry name" value="DUF2007"/>
</dbReference>
<protein>
    <submittedName>
        <fullName evidence="2">DUF2007 domain-containing protein</fullName>
    </submittedName>
</protein>
<evidence type="ECO:0000313" key="2">
    <source>
        <dbReference type="EMBL" id="QMW23504.1"/>
    </source>
</evidence>